<sequence>MINVSPISIKETIIGSNYPDGRSGHGSTCSGPNWSEVEPTTQGFKQERVGKSFVFRQKGEPNQNFDLQW</sequence>
<protein>
    <submittedName>
        <fullName evidence="2">Uncharacterized protein</fullName>
    </submittedName>
</protein>
<dbReference type="EMBL" id="CM001882">
    <property type="protein sequence ID" value="EOY05881.1"/>
    <property type="molecule type" value="Genomic_DNA"/>
</dbReference>
<proteinExistence type="predicted"/>
<dbReference type="AlphaFoldDB" id="A0A061EM07"/>
<evidence type="ECO:0000313" key="3">
    <source>
        <dbReference type="Proteomes" id="UP000026915"/>
    </source>
</evidence>
<feature type="region of interest" description="Disordered" evidence="1">
    <location>
        <begin position="15"/>
        <end position="45"/>
    </location>
</feature>
<evidence type="ECO:0000313" key="2">
    <source>
        <dbReference type="EMBL" id="EOY05881.1"/>
    </source>
</evidence>
<feature type="compositionally biased region" description="Polar residues" evidence="1">
    <location>
        <begin position="25"/>
        <end position="44"/>
    </location>
</feature>
<dbReference type="HOGENOM" id="CLU_2780981_0_0_1"/>
<accession>A0A061EM07</accession>
<organism evidence="2 3">
    <name type="scientific">Theobroma cacao</name>
    <name type="common">Cacao</name>
    <name type="synonym">Cocoa</name>
    <dbReference type="NCBI Taxonomy" id="3641"/>
    <lineage>
        <taxon>Eukaryota</taxon>
        <taxon>Viridiplantae</taxon>
        <taxon>Streptophyta</taxon>
        <taxon>Embryophyta</taxon>
        <taxon>Tracheophyta</taxon>
        <taxon>Spermatophyta</taxon>
        <taxon>Magnoliopsida</taxon>
        <taxon>eudicotyledons</taxon>
        <taxon>Gunneridae</taxon>
        <taxon>Pentapetalae</taxon>
        <taxon>rosids</taxon>
        <taxon>malvids</taxon>
        <taxon>Malvales</taxon>
        <taxon>Malvaceae</taxon>
        <taxon>Byttnerioideae</taxon>
        <taxon>Theobroma</taxon>
    </lineage>
</organism>
<evidence type="ECO:0000256" key="1">
    <source>
        <dbReference type="SAM" id="MobiDB-lite"/>
    </source>
</evidence>
<gene>
    <name evidence="2" type="ORF">TCM_020772</name>
</gene>
<dbReference type="Gramene" id="EOY05881">
    <property type="protein sequence ID" value="EOY05881"/>
    <property type="gene ID" value="TCM_020772"/>
</dbReference>
<dbReference type="Proteomes" id="UP000026915">
    <property type="component" value="Chromosome 4"/>
</dbReference>
<reference evidence="2 3" key="1">
    <citation type="journal article" date="2013" name="Genome Biol.">
        <title>The genome sequence of the most widely cultivated cacao type and its use to identify candidate genes regulating pod color.</title>
        <authorList>
            <person name="Motamayor J.C."/>
            <person name="Mockaitis K."/>
            <person name="Schmutz J."/>
            <person name="Haiminen N."/>
            <person name="Iii D.L."/>
            <person name="Cornejo O."/>
            <person name="Findley S.D."/>
            <person name="Zheng P."/>
            <person name="Utro F."/>
            <person name="Royaert S."/>
            <person name="Saski C."/>
            <person name="Jenkins J."/>
            <person name="Podicheti R."/>
            <person name="Zhao M."/>
            <person name="Scheffler B.E."/>
            <person name="Stack J.C."/>
            <person name="Feltus F.A."/>
            <person name="Mustiga G.M."/>
            <person name="Amores F."/>
            <person name="Phillips W."/>
            <person name="Marelli J.P."/>
            <person name="May G.D."/>
            <person name="Shapiro H."/>
            <person name="Ma J."/>
            <person name="Bustamante C.D."/>
            <person name="Schnell R.J."/>
            <person name="Main D."/>
            <person name="Gilbert D."/>
            <person name="Parida L."/>
            <person name="Kuhn D.N."/>
        </authorList>
    </citation>
    <scope>NUCLEOTIDE SEQUENCE [LARGE SCALE GENOMIC DNA]</scope>
    <source>
        <strain evidence="3">cv. Matina 1-6</strain>
    </source>
</reference>
<keyword evidence="3" id="KW-1185">Reference proteome</keyword>
<name>A0A061EM07_THECC</name>
<dbReference type="InParanoid" id="A0A061EM07"/>